<dbReference type="Pfam" id="PF13683">
    <property type="entry name" value="rve_3"/>
    <property type="match status" value="1"/>
</dbReference>
<dbReference type="GO" id="GO:0015074">
    <property type="term" value="P:DNA integration"/>
    <property type="evidence" value="ECO:0007669"/>
    <property type="project" value="InterPro"/>
</dbReference>
<evidence type="ECO:0000313" key="2">
    <source>
        <dbReference type="EMBL" id="MBI6630793.1"/>
    </source>
</evidence>
<proteinExistence type="predicted"/>
<dbReference type="InterPro" id="IPR001584">
    <property type="entry name" value="Integrase_cat-core"/>
</dbReference>
<dbReference type="AlphaFoldDB" id="A0A934M1H2"/>
<reference evidence="2" key="1">
    <citation type="submission" date="2020-12" db="EMBL/GenBank/DDBJ databases">
        <title>Pontibaca salina gen. nov., sp. nov., isolated from marine sediment.</title>
        <authorList>
            <person name="Bo J."/>
            <person name="Wang S."/>
            <person name="Song X."/>
            <person name="Du Z."/>
        </authorList>
    </citation>
    <scope>NUCLEOTIDE SEQUENCE</scope>
    <source>
        <strain evidence="2">S1109L</strain>
    </source>
</reference>
<dbReference type="Proteomes" id="UP000613255">
    <property type="component" value="Unassembled WGS sequence"/>
</dbReference>
<comment type="caution">
    <text evidence="2">The sequence shown here is derived from an EMBL/GenBank/DDBJ whole genome shotgun (WGS) entry which is preliminary data.</text>
</comment>
<evidence type="ECO:0000313" key="3">
    <source>
        <dbReference type="Proteomes" id="UP000613255"/>
    </source>
</evidence>
<gene>
    <name evidence="2" type="ORF">JAO82_12980</name>
</gene>
<keyword evidence="3" id="KW-1185">Reference proteome</keyword>
<protein>
    <submittedName>
        <fullName evidence="2">Transposase</fullName>
    </submittedName>
</protein>
<feature type="domain" description="Integrase catalytic" evidence="1">
    <location>
        <begin position="1"/>
        <end position="34"/>
    </location>
</feature>
<name>A0A934M1H2_9RHOB</name>
<dbReference type="EMBL" id="JAEIJD010000013">
    <property type="protein sequence ID" value="MBI6630793.1"/>
    <property type="molecule type" value="Genomic_DNA"/>
</dbReference>
<sequence length="34" mass="3930">MCDELSNESMLRNMAHARVVIATWAADYNTEHLH</sequence>
<evidence type="ECO:0000259" key="1">
    <source>
        <dbReference type="Pfam" id="PF13683"/>
    </source>
</evidence>
<organism evidence="2 3">
    <name type="scientific">Pontibaca salina</name>
    <dbReference type="NCBI Taxonomy" id="2795731"/>
    <lineage>
        <taxon>Bacteria</taxon>
        <taxon>Pseudomonadati</taxon>
        <taxon>Pseudomonadota</taxon>
        <taxon>Alphaproteobacteria</taxon>
        <taxon>Rhodobacterales</taxon>
        <taxon>Roseobacteraceae</taxon>
        <taxon>Pontibaca</taxon>
    </lineage>
</organism>
<accession>A0A934M1H2</accession>